<protein>
    <submittedName>
        <fullName evidence="1">Uncharacterized protein</fullName>
    </submittedName>
</protein>
<dbReference type="Proteomes" id="UP000273083">
    <property type="component" value="Unassembled WGS sequence"/>
</dbReference>
<accession>A0A3N1XR96</accession>
<name>A0A3N1XR96_9FIRM</name>
<evidence type="ECO:0000313" key="2">
    <source>
        <dbReference type="Proteomes" id="UP000273083"/>
    </source>
</evidence>
<reference evidence="1 2" key="1">
    <citation type="submission" date="2018-11" db="EMBL/GenBank/DDBJ databases">
        <title>Genomic Encyclopedia of Type Strains, Phase IV (KMG-IV): sequencing the most valuable type-strain genomes for metagenomic binning, comparative biology and taxonomic classification.</title>
        <authorList>
            <person name="Goeker M."/>
        </authorList>
    </citation>
    <scope>NUCLEOTIDE SEQUENCE [LARGE SCALE GENOMIC DNA]</scope>
    <source>
        <strain evidence="1 2">DSM 26537</strain>
    </source>
</reference>
<dbReference type="AlphaFoldDB" id="A0A3N1XR96"/>
<dbReference type="EMBL" id="RJVG01000003">
    <property type="protein sequence ID" value="ROR29190.1"/>
    <property type="molecule type" value="Genomic_DNA"/>
</dbReference>
<gene>
    <name evidence="1" type="ORF">EDD66_103125</name>
</gene>
<comment type="caution">
    <text evidence="1">The sequence shown here is derived from an EMBL/GenBank/DDBJ whole genome shotgun (WGS) entry which is preliminary data.</text>
</comment>
<dbReference type="RefSeq" id="WP_123608646.1">
    <property type="nucleotide sequence ID" value="NZ_RJVG01000003.1"/>
</dbReference>
<evidence type="ECO:0000313" key="1">
    <source>
        <dbReference type="EMBL" id="ROR29190.1"/>
    </source>
</evidence>
<proteinExistence type="predicted"/>
<sequence length="105" mass="12254">MNDCTIKVIRDGICMGDDIDEHSFTISFKTYDGIDILKILKIIDVWLIELDNVSWKVSIGNTELGSIEIINGVHEYRTIYDKPIRTIDFSKHIWCKHIYNKDNHV</sequence>
<keyword evidence="2" id="KW-1185">Reference proteome</keyword>
<organism evidence="1 2">
    <name type="scientific">Mobilisporobacter senegalensis</name>
    <dbReference type="NCBI Taxonomy" id="1329262"/>
    <lineage>
        <taxon>Bacteria</taxon>
        <taxon>Bacillati</taxon>
        <taxon>Bacillota</taxon>
        <taxon>Clostridia</taxon>
        <taxon>Lachnospirales</taxon>
        <taxon>Lachnospiraceae</taxon>
        <taxon>Mobilisporobacter</taxon>
    </lineage>
</organism>